<proteinExistence type="predicted"/>
<dbReference type="RefSeq" id="WP_194506441.1">
    <property type="nucleotide sequence ID" value="NZ_JADILU010000001.1"/>
</dbReference>
<sequence>MEEKLKQSTDTNPNCIKVVLFGPESTGKSTLAKELADWYDTVYVEEYSRFYAEAKAQDNLQLTKEDVLPIAIGQITTENKQLKKANKLLICDTDLLETKVYSQHYYDGFCPELVKKYAHKNTYDLYFLTYIDTVWKADGIRNQPNNRQQLFNRFEKALIDLNKPYVLVEGDFEERLKICKTQIDNLLK</sequence>
<reference evidence="3" key="1">
    <citation type="journal article" date="2019" name="Int. J. Syst. Evol. Microbiol.">
        <title>The Global Catalogue of Microorganisms (GCM) 10K type strain sequencing project: providing services to taxonomists for standard genome sequencing and annotation.</title>
        <authorList>
            <consortium name="The Broad Institute Genomics Platform"/>
            <consortium name="The Broad Institute Genome Sequencing Center for Infectious Disease"/>
            <person name="Wu L."/>
            <person name="Ma J."/>
        </authorList>
    </citation>
    <scope>NUCLEOTIDE SEQUENCE [LARGE SCALE GENOMIC DNA]</scope>
    <source>
        <strain evidence="3">KCTC 32514</strain>
    </source>
</reference>
<dbReference type="InterPro" id="IPR038727">
    <property type="entry name" value="NadR/Ttd14_AAA_dom"/>
</dbReference>
<protein>
    <submittedName>
        <fullName evidence="2">AAA family ATPase</fullName>
    </submittedName>
</protein>
<gene>
    <name evidence="2" type="ORF">ACFS29_13660</name>
</gene>
<dbReference type="SUPFAM" id="SSF52540">
    <property type="entry name" value="P-loop containing nucleoside triphosphate hydrolases"/>
    <property type="match status" value="1"/>
</dbReference>
<dbReference type="Gene3D" id="3.40.50.300">
    <property type="entry name" value="P-loop containing nucleotide triphosphate hydrolases"/>
    <property type="match status" value="1"/>
</dbReference>
<dbReference type="Proteomes" id="UP001597548">
    <property type="component" value="Unassembled WGS sequence"/>
</dbReference>
<dbReference type="InterPro" id="IPR027417">
    <property type="entry name" value="P-loop_NTPase"/>
</dbReference>
<dbReference type="EMBL" id="JBHUOS010000010">
    <property type="protein sequence ID" value="MFD2916696.1"/>
    <property type="molecule type" value="Genomic_DNA"/>
</dbReference>
<feature type="domain" description="NadR/Ttd14 AAA" evidence="1">
    <location>
        <begin position="17"/>
        <end position="175"/>
    </location>
</feature>
<organism evidence="2 3">
    <name type="scientific">Psychroserpens luteus</name>
    <dbReference type="NCBI Taxonomy" id="1434066"/>
    <lineage>
        <taxon>Bacteria</taxon>
        <taxon>Pseudomonadati</taxon>
        <taxon>Bacteroidota</taxon>
        <taxon>Flavobacteriia</taxon>
        <taxon>Flavobacteriales</taxon>
        <taxon>Flavobacteriaceae</taxon>
        <taxon>Psychroserpens</taxon>
    </lineage>
</organism>
<dbReference type="Pfam" id="PF13521">
    <property type="entry name" value="AAA_28"/>
    <property type="match status" value="1"/>
</dbReference>
<accession>A0ABW5ZWE9</accession>
<comment type="caution">
    <text evidence="2">The sequence shown here is derived from an EMBL/GenBank/DDBJ whole genome shotgun (WGS) entry which is preliminary data.</text>
</comment>
<dbReference type="InterPro" id="IPR052735">
    <property type="entry name" value="NAD_biosynth-regulator"/>
</dbReference>
<evidence type="ECO:0000259" key="1">
    <source>
        <dbReference type="Pfam" id="PF13521"/>
    </source>
</evidence>
<keyword evidence="3" id="KW-1185">Reference proteome</keyword>
<dbReference type="PANTHER" id="PTHR37512:SF1">
    <property type="entry name" value="NADR_TTD14 AAA DOMAIN-CONTAINING PROTEIN"/>
    <property type="match status" value="1"/>
</dbReference>
<evidence type="ECO:0000313" key="2">
    <source>
        <dbReference type="EMBL" id="MFD2916696.1"/>
    </source>
</evidence>
<name>A0ABW5ZWE9_9FLAO</name>
<evidence type="ECO:0000313" key="3">
    <source>
        <dbReference type="Proteomes" id="UP001597548"/>
    </source>
</evidence>
<dbReference type="PANTHER" id="PTHR37512">
    <property type="entry name" value="TRIFUNCTIONAL NAD BIOSYNTHESIS/REGULATOR PROTEIN NADR"/>
    <property type="match status" value="1"/>
</dbReference>